<evidence type="ECO:0000313" key="2">
    <source>
        <dbReference type="EMBL" id="AGH98941.1"/>
    </source>
</evidence>
<name>M4VLE6_9BACT</name>
<evidence type="ECO:0008006" key="4">
    <source>
        <dbReference type="Google" id="ProtNLM"/>
    </source>
</evidence>
<feature type="region of interest" description="Disordered" evidence="1">
    <location>
        <begin position="141"/>
        <end position="176"/>
    </location>
</feature>
<dbReference type="HOGENOM" id="CLU_119921_0_0_5"/>
<gene>
    <name evidence="2" type="ORF">A11S_2143</name>
</gene>
<protein>
    <recommendedName>
        <fullName evidence="4">Tail assembly chaperone</fullName>
    </recommendedName>
</protein>
<dbReference type="STRING" id="349215.A11S_2143"/>
<proteinExistence type="predicted"/>
<evidence type="ECO:0000313" key="3">
    <source>
        <dbReference type="Proteomes" id="UP000011932"/>
    </source>
</evidence>
<organism evidence="2 3">
    <name type="scientific">Micavibrio aeruginosavorus EPB</name>
    <dbReference type="NCBI Taxonomy" id="349215"/>
    <lineage>
        <taxon>Bacteria</taxon>
        <taxon>Pseudomonadati</taxon>
        <taxon>Bdellovibrionota</taxon>
        <taxon>Bdellovibrionia</taxon>
        <taxon>Bdellovibrionales</taxon>
        <taxon>Pseudobdellovibrionaceae</taxon>
        <taxon>Micavibrio</taxon>
    </lineage>
</organism>
<dbReference type="AlphaFoldDB" id="M4VLE6"/>
<evidence type="ECO:0000256" key="1">
    <source>
        <dbReference type="SAM" id="MobiDB-lite"/>
    </source>
</evidence>
<dbReference type="RefSeq" id="WP_015468455.1">
    <property type="nucleotide sequence ID" value="NC_020812.1"/>
</dbReference>
<dbReference type="KEGG" id="man:A11S_2143"/>
<sequence length="176" mass="19389">MLKLNIKTEPYWLELGLGVRVKVRPCTSPIFYAARAFMNKRLTEIGEEYRKRKEIGASVDDLPQVDNVEIREALAEEYLARGLARTAIVDWDGILEADGDAKAPVTPEKIDELMTGFWSIAASFSQQYTGVRELIDAEKKDLSAGQSGTSGTALNTANPAPKNARTARTRKTTAKA</sequence>
<dbReference type="OrthoDB" id="7585945at2"/>
<feature type="compositionally biased region" description="Basic residues" evidence="1">
    <location>
        <begin position="165"/>
        <end position="176"/>
    </location>
</feature>
<dbReference type="EMBL" id="CP003538">
    <property type="protein sequence ID" value="AGH98941.1"/>
    <property type="molecule type" value="Genomic_DNA"/>
</dbReference>
<reference evidence="2 3" key="1">
    <citation type="journal article" date="2013" name="ISME J.">
        <title>By their genes ye shall know them: genomic signatures of predatory bacteria.</title>
        <authorList>
            <person name="Pasternak Z."/>
            <person name="Pietrokovski S."/>
            <person name="Rotem O."/>
            <person name="Gophna U."/>
            <person name="Lurie-Weinberger M.N."/>
            <person name="Jurkevitch E."/>
        </authorList>
    </citation>
    <scope>NUCLEOTIDE SEQUENCE [LARGE SCALE GENOMIC DNA]</scope>
    <source>
        <strain evidence="2">EPB</strain>
    </source>
</reference>
<accession>M4VLE6</accession>
<feature type="compositionally biased region" description="Polar residues" evidence="1">
    <location>
        <begin position="144"/>
        <end position="158"/>
    </location>
</feature>
<dbReference type="Proteomes" id="UP000011932">
    <property type="component" value="Chromosome"/>
</dbReference>